<keyword evidence="1" id="KW-0808">Transferase</keyword>
<dbReference type="SUPFAM" id="SSF52540">
    <property type="entry name" value="P-loop containing nucleoside triphosphate hydrolases"/>
    <property type="match status" value="1"/>
</dbReference>
<dbReference type="AlphaFoldDB" id="A0A238ZY89"/>
<organism evidence="1 2">
    <name type="scientific">Blastococcus mobilis</name>
    <dbReference type="NCBI Taxonomy" id="1938746"/>
    <lineage>
        <taxon>Bacteria</taxon>
        <taxon>Bacillati</taxon>
        <taxon>Actinomycetota</taxon>
        <taxon>Actinomycetes</taxon>
        <taxon>Geodermatophilales</taxon>
        <taxon>Geodermatophilaceae</taxon>
        <taxon>Blastococcus</taxon>
    </lineage>
</organism>
<evidence type="ECO:0000313" key="1">
    <source>
        <dbReference type="EMBL" id="SNR88290.1"/>
    </source>
</evidence>
<dbReference type="EMBL" id="FZNO01000035">
    <property type="protein sequence ID" value="SNR88290.1"/>
    <property type="molecule type" value="Genomic_DNA"/>
</dbReference>
<dbReference type="Gene3D" id="3.40.50.300">
    <property type="entry name" value="P-loop containing nucleotide triphosphate hydrolases"/>
    <property type="match status" value="1"/>
</dbReference>
<accession>A0A238ZY89</accession>
<evidence type="ECO:0000313" key="2">
    <source>
        <dbReference type="Proteomes" id="UP000198403"/>
    </source>
</evidence>
<dbReference type="Proteomes" id="UP000198403">
    <property type="component" value="Unassembled WGS sequence"/>
</dbReference>
<dbReference type="GO" id="GO:0016301">
    <property type="term" value="F:kinase activity"/>
    <property type="evidence" value="ECO:0007669"/>
    <property type="project" value="UniProtKB-KW"/>
</dbReference>
<reference evidence="1 2" key="1">
    <citation type="submission" date="2017-06" db="EMBL/GenBank/DDBJ databases">
        <authorList>
            <person name="Kim H.J."/>
            <person name="Triplett B.A."/>
        </authorList>
    </citation>
    <scope>NUCLEOTIDE SEQUENCE [LARGE SCALE GENOMIC DNA]</scope>
    <source>
        <strain evidence="1 2">DSM 44272</strain>
    </source>
</reference>
<dbReference type="InterPro" id="IPR027417">
    <property type="entry name" value="P-loop_NTPase"/>
</dbReference>
<sequence length="200" mass="21168">MAELVARVEASPARLGAVRLVCIDGPAGSGKTTLAGRLAGALGDVATVVHLEDLYAGWSMTGAVGRLEAGVLRPLAEGRAGAHHRYDWAAERFAPQPTPVPVRPVLLVEGCGSSPRRLDRWTSLRIWVEAPAELRVARGLARDGAELAPQWRRWQTTEAAEFAREDTRMRADLRLDSAAASPAGAFVSLQGTAPGTTAGT</sequence>
<proteinExistence type="predicted"/>
<name>A0A238ZY89_9ACTN</name>
<protein>
    <submittedName>
        <fullName evidence="1">Uridine kinase</fullName>
    </submittedName>
</protein>
<gene>
    <name evidence="1" type="ORF">SAMN06272737_13515</name>
</gene>
<keyword evidence="1" id="KW-0418">Kinase</keyword>
<keyword evidence="2" id="KW-1185">Reference proteome</keyword>